<evidence type="ECO:0000313" key="3">
    <source>
        <dbReference type="Proteomes" id="UP001159364"/>
    </source>
</evidence>
<dbReference type="AlphaFoldDB" id="A0AAV8SGC7"/>
<dbReference type="Proteomes" id="UP001159364">
    <property type="component" value="Linkage Group LG11"/>
</dbReference>
<dbReference type="InterPro" id="IPR006912">
    <property type="entry name" value="Harbinger_derived_prot"/>
</dbReference>
<dbReference type="PANTHER" id="PTHR47150:SF7">
    <property type="entry name" value="NUCLEASE"/>
    <property type="match status" value="1"/>
</dbReference>
<name>A0AAV8SGC7_9ROSI</name>
<dbReference type="Pfam" id="PF04827">
    <property type="entry name" value="Plant_tran"/>
    <property type="match status" value="1"/>
</dbReference>
<sequence length="194" mass="21855">MSRNLFYDLLVLLKVMMFTFMQRRDGCSKLGLSSLQKVTTAFRMLVYGVSADSTDEYIKIGESIAIESTKSFCRAIVEVFGQIYLKAPNANDVARLLQINEGRAWAGQYSRRSGFSTIIHKAVTDYDLWICHVHSNLPGSNNDINALEVSHLFANLAKDIAPSAHYVIQGKVYDIGYYLVDSIYPKWCLGTNYS</sequence>
<dbReference type="EMBL" id="JAIWQS010000011">
    <property type="protein sequence ID" value="KAJ8751287.1"/>
    <property type="molecule type" value="Genomic_DNA"/>
</dbReference>
<accession>A0AAV8SGC7</accession>
<proteinExistence type="predicted"/>
<keyword evidence="3" id="KW-1185">Reference proteome</keyword>
<reference evidence="2 3" key="1">
    <citation type="submission" date="2021-09" db="EMBL/GenBank/DDBJ databases">
        <title>Genomic insights and catalytic innovation underlie evolution of tropane alkaloids biosynthesis.</title>
        <authorList>
            <person name="Wang Y.-J."/>
            <person name="Tian T."/>
            <person name="Huang J.-P."/>
            <person name="Huang S.-X."/>
        </authorList>
    </citation>
    <scope>NUCLEOTIDE SEQUENCE [LARGE SCALE GENOMIC DNA]</scope>
    <source>
        <strain evidence="2">KIB-2018</strain>
        <tissue evidence="2">Leaf</tissue>
    </source>
</reference>
<gene>
    <name evidence="2" type="ORF">K2173_016468</name>
</gene>
<evidence type="ECO:0000313" key="2">
    <source>
        <dbReference type="EMBL" id="KAJ8751287.1"/>
    </source>
</evidence>
<comment type="caution">
    <text evidence="2">The sequence shown here is derived from an EMBL/GenBank/DDBJ whole genome shotgun (WGS) entry which is preliminary data.</text>
</comment>
<keyword evidence="1" id="KW-0732">Signal</keyword>
<organism evidence="2 3">
    <name type="scientific">Erythroxylum novogranatense</name>
    <dbReference type="NCBI Taxonomy" id="1862640"/>
    <lineage>
        <taxon>Eukaryota</taxon>
        <taxon>Viridiplantae</taxon>
        <taxon>Streptophyta</taxon>
        <taxon>Embryophyta</taxon>
        <taxon>Tracheophyta</taxon>
        <taxon>Spermatophyta</taxon>
        <taxon>Magnoliopsida</taxon>
        <taxon>eudicotyledons</taxon>
        <taxon>Gunneridae</taxon>
        <taxon>Pentapetalae</taxon>
        <taxon>rosids</taxon>
        <taxon>fabids</taxon>
        <taxon>Malpighiales</taxon>
        <taxon>Erythroxylaceae</taxon>
        <taxon>Erythroxylum</taxon>
    </lineage>
</organism>
<evidence type="ECO:0000256" key="1">
    <source>
        <dbReference type="SAM" id="SignalP"/>
    </source>
</evidence>
<feature type="chain" id="PRO_5044012446" evidence="1">
    <location>
        <begin position="22"/>
        <end position="194"/>
    </location>
</feature>
<dbReference type="PANTHER" id="PTHR47150">
    <property type="entry name" value="OS12G0169200 PROTEIN"/>
    <property type="match status" value="1"/>
</dbReference>
<feature type="signal peptide" evidence="1">
    <location>
        <begin position="1"/>
        <end position="21"/>
    </location>
</feature>
<protein>
    <submittedName>
        <fullName evidence="2">Uncharacterized protein</fullName>
    </submittedName>
</protein>